<keyword evidence="1" id="KW-0808">Transferase</keyword>
<dbReference type="SUPFAM" id="SSF51735">
    <property type="entry name" value="NAD(P)-binding Rossmann-fold domains"/>
    <property type="match status" value="1"/>
</dbReference>
<dbReference type="PANTHER" id="PTHR43775">
    <property type="entry name" value="FATTY ACID SYNTHASE"/>
    <property type="match status" value="1"/>
</dbReference>
<proteinExistence type="predicted"/>
<dbReference type="Proteomes" id="UP000192284">
    <property type="component" value="Unassembled WGS sequence"/>
</dbReference>
<feature type="domain" description="Flavodoxin-like" evidence="2">
    <location>
        <begin position="38"/>
        <end position="86"/>
    </location>
</feature>
<accession>A0A1W9YPJ5</accession>
<organism evidence="3 4">
    <name type="scientific">Mycobacterium angelicum</name>
    <dbReference type="NCBI Taxonomy" id="470074"/>
    <lineage>
        <taxon>Bacteria</taxon>
        <taxon>Bacillati</taxon>
        <taxon>Actinomycetota</taxon>
        <taxon>Actinomycetes</taxon>
        <taxon>Mycobacteriales</taxon>
        <taxon>Mycobacteriaceae</taxon>
        <taxon>Mycobacterium</taxon>
    </lineage>
</organism>
<dbReference type="InterPro" id="IPR013968">
    <property type="entry name" value="PKS_KR"/>
</dbReference>
<evidence type="ECO:0000313" key="3">
    <source>
        <dbReference type="EMBL" id="ORA01929.1"/>
    </source>
</evidence>
<name>A0A1W9YPJ5_MYCAN</name>
<dbReference type="GO" id="GO:0010181">
    <property type="term" value="F:FMN binding"/>
    <property type="evidence" value="ECO:0007669"/>
    <property type="project" value="InterPro"/>
</dbReference>
<dbReference type="RefSeq" id="WP_342746525.1">
    <property type="nucleotide sequence ID" value="NZ_MVHE01000399.1"/>
</dbReference>
<evidence type="ECO:0000259" key="2">
    <source>
        <dbReference type="PROSITE" id="PS50902"/>
    </source>
</evidence>
<dbReference type="InterPro" id="IPR050091">
    <property type="entry name" value="PKS_NRPS_Biosynth_Enz"/>
</dbReference>
<dbReference type="GO" id="GO:0004312">
    <property type="term" value="F:fatty acid synthase activity"/>
    <property type="evidence" value="ECO:0007669"/>
    <property type="project" value="TreeGrafter"/>
</dbReference>
<dbReference type="EMBL" id="MVHE01000399">
    <property type="protein sequence ID" value="ORA01929.1"/>
    <property type="molecule type" value="Genomic_DNA"/>
</dbReference>
<dbReference type="InterPro" id="IPR036291">
    <property type="entry name" value="NAD(P)-bd_dom_sf"/>
</dbReference>
<feature type="non-terminal residue" evidence="3">
    <location>
        <position position="86"/>
    </location>
</feature>
<dbReference type="Gene3D" id="3.40.50.720">
    <property type="entry name" value="NAD(P)-binding Rossmann-like Domain"/>
    <property type="match status" value="1"/>
</dbReference>
<dbReference type="GO" id="GO:0006633">
    <property type="term" value="P:fatty acid biosynthetic process"/>
    <property type="evidence" value="ECO:0007669"/>
    <property type="project" value="TreeGrafter"/>
</dbReference>
<evidence type="ECO:0000313" key="4">
    <source>
        <dbReference type="Proteomes" id="UP000192284"/>
    </source>
</evidence>
<gene>
    <name evidence="3" type="ORF">BST12_29990</name>
</gene>
<protein>
    <recommendedName>
        <fullName evidence="2">Flavodoxin-like domain-containing protein</fullName>
    </recommendedName>
</protein>
<sequence length="86" mass="8899">MLIPPLSWDPDGTVLITGGTGMLGGLLAEHLVTRHGSKHLLLASRRGKAAPGAEELAQRLTELGAQVTVAACDTSDPTELATLLES</sequence>
<dbReference type="Pfam" id="PF08659">
    <property type="entry name" value="KR"/>
    <property type="match status" value="1"/>
</dbReference>
<evidence type="ECO:0000256" key="1">
    <source>
        <dbReference type="ARBA" id="ARBA00022679"/>
    </source>
</evidence>
<dbReference type="InterPro" id="IPR008254">
    <property type="entry name" value="Flavodoxin/NO_synth"/>
</dbReference>
<comment type="caution">
    <text evidence="3">The sequence shown here is derived from an EMBL/GenBank/DDBJ whole genome shotgun (WGS) entry which is preliminary data.</text>
</comment>
<dbReference type="PANTHER" id="PTHR43775:SF51">
    <property type="entry name" value="INACTIVE PHENOLPHTHIOCEROL SYNTHESIS POLYKETIDE SYNTHASE TYPE I PKS1-RELATED"/>
    <property type="match status" value="1"/>
</dbReference>
<keyword evidence="4" id="KW-1185">Reference proteome</keyword>
<reference evidence="3 4" key="1">
    <citation type="submission" date="2017-02" db="EMBL/GenBank/DDBJ databases">
        <title>The new phylogeny of genus Mycobacterium.</title>
        <authorList>
            <person name="Tortoli E."/>
            <person name="Trovato A."/>
            <person name="Cirillo D.M."/>
        </authorList>
    </citation>
    <scope>NUCLEOTIDE SEQUENCE [LARGE SCALE GENOMIC DNA]</scope>
    <source>
        <strain evidence="3 4">DSM 45057</strain>
    </source>
</reference>
<dbReference type="PROSITE" id="PS50902">
    <property type="entry name" value="FLAVODOXIN_LIKE"/>
    <property type="match status" value="1"/>
</dbReference>
<dbReference type="AlphaFoldDB" id="A0A1W9YPJ5"/>